<name>A0ABT1NJD4_9FIRM</name>
<evidence type="ECO:0008006" key="3">
    <source>
        <dbReference type="Google" id="ProtNLM"/>
    </source>
</evidence>
<accession>A0ABT1NJD4</accession>
<dbReference type="Proteomes" id="UP001651880">
    <property type="component" value="Unassembled WGS sequence"/>
</dbReference>
<proteinExistence type="predicted"/>
<evidence type="ECO:0000313" key="2">
    <source>
        <dbReference type="Proteomes" id="UP001651880"/>
    </source>
</evidence>
<organism evidence="1 2">
    <name type="scientific">Lutispora saccharofermentans</name>
    <dbReference type="NCBI Taxonomy" id="3024236"/>
    <lineage>
        <taxon>Bacteria</taxon>
        <taxon>Bacillati</taxon>
        <taxon>Bacillota</taxon>
        <taxon>Clostridia</taxon>
        <taxon>Lutisporales</taxon>
        <taxon>Lutisporaceae</taxon>
        <taxon>Lutispora</taxon>
    </lineage>
</organism>
<gene>
    <name evidence="1" type="ORF">LJD61_17840</name>
</gene>
<dbReference type="RefSeq" id="WP_213996922.1">
    <property type="nucleotide sequence ID" value="NZ_JAJEKE010000022.1"/>
</dbReference>
<protein>
    <recommendedName>
        <fullName evidence="3">Short-chain dehydrogenase</fullName>
    </recommendedName>
</protein>
<comment type="caution">
    <text evidence="1">The sequence shown here is derived from an EMBL/GenBank/DDBJ whole genome shotgun (WGS) entry which is preliminary data.</text>
</comment>
<dbReference type="EMBL" id="JAJEKE010000022">
    <property type="protein sequence ID" value="MCQ1531385.1"/>
    <property type="molecule type" value="Genomic_DNA"/>
</dbReference>
<evidence type="ECO:0000313" key="1">
    <source>
        <dbReference type="EMBL" id="MCQ1531385.1"/>
    </source>
</evidence>
<reference evidence="1 2" key="1">
    <citation type="submission" date="2021-10" db="EMBL/GenBank/DDBJ databases">
        <title>Lutispora strain m25 sp. nov., a thermophilic, non-spore-forming bacterium isolated from a lab-scale methanogenic bioreactor digesting anaerobic sludge.</title>
        <authorList>
            <person name="El Houari A."/>
            <person name="Mcdonald J."/>
        </authorList>
    </citation>
    <scope>NUCLEOTIDE SEQUENCE [LARGE SCALE GENOMIC DNA]</scope>
    <source>
        <strain evidence="2">m25</strain>
    </source>
</reference>
<keyword evidence="2" id="KW-1185">Reference proteome</keyword>
<sequence length="284" mass="33564">MSKFEELLVNKGLYDSIDVSIEDLDELEKVLSNNGYYDYNIDCFCIKCNEKRIFKEVRKQTYEERGFGIRIDYSEGRGKTPKKEVRFQEYLNKRYCLFFQCTRDNEHSILFDLLVTNDKMIKIGQYPSFADISIRENMKYKSVLGEKFVEYKKSLGLFSHGIGIGSFVYLRRIIENLVLEKYSKVKDMLEISSEDFMHSDFKEKIEILKDYLPKVLVENKNLYSIVSKGIHELSEEECIYMYPYLKIGIELILDDIIAEKERAEKEKLFAQFVANKTGELRKNI</sequence>